<feature type="domain" description="Tail spike TSP1/Gp66 N-terminal" evidence="3">
    <location>
        <begin position="63"/>
        <end position="123"/>
    </location>
</feature>
<evidence type="ECO:0000256" key="1">
    <source>
        <dbReference type="ARBA" id="ARBA00004328"/>
    </source>
</evidence>
<evidence type="ECO:0000259" key="3">
    <source>
        <dbReference type="Pfam" id="PF18668"/>
    </source>
</evidence>
<dbReference type="GO" id="GO:0044423">
    <property type="term" value="C:virion component"/>
    <property type="evidence" value="ECO:0007669"/>
    <property type="project" value="UniProtKB-KW"/>
</dbReference>
<dbReference type="GO" id="GO:0019058">
    <property type="term" value="P:viral life cycle"/>
    <property type="evidence" value="ECO:0007669"/>
    <property type="project" value="UniProtKB-ARBA"/>
</dbReference>
<dbReference type="GeneID" id="64469878"/>
<dbReference type="Pfam" id="PF18668">
    <property type="entry name" value="Tail_spike_N"/>
    <property type="match status" value="1"/>
</dbReference>
<sequence length="730" mass="78755">MATTPTNKPIPSEDPRDLKFNAGKIDEVVNSDAHYYTDRFGVRRWTIAGFQHTAEEAIRNYGYITMDSFEDGATLTLPNQTLRYEANGEYYRWDGEFPKIVTAGSTPETAGGIGVGSWVSVGDAALRTQLANTTGADLVGIMPYGTVQDAIKWVVPEVFPGGNASEKLQAAVNYAVANKTRLVASGVYDVTTPVTISGDIIIDASAGEFTFNGIDYIFHPLGAKSVEIIGGKFTANAYHTQRPQVIFNDYPDGLANLPTRVVLKDMQCFNCGVGYIMVNCQDPTSVHISVDNNYCKTDDNTDQYISDAGMSGAQGEVYPYLMILGNTTASVDIGTPRKSMFHVTNNTFDVFMQSGPNADLGKVGGTTIGGNVNGNLFCNRNTECACEFDTFTGGLEVSLTSNRFVNTAIKMMSMQFDSSTRVGLGGRSSISNNVFHFEENPLNDFAIFLRTSLVSISNNVFYYKGASIPSDQRIFNFIASQALNNSNNGFNGTWCAGISITGNTMQMVLDPAVNTSLRLQCINPTDMSGAVISGNFMAGGVGMVLNARPERNRNVWTGNFITSGLFTAEDIWRMNSAFVGSGNYIGNGYDNTVNGIAMLSKTIPAVSDGSKIRITLDHQILTGATSDRSLYLLHIKVTGGIKNNYATYIMSSGAHDATSRADATDLKPPIDQRLNPGDTSIANLQSCFKAGYNGSGYIVLEALSTYSSANQPPTKLEYAIVPLSTNFPTI</sequence>
<dbReference type="Gene3D" id="2.10.10.80">
    <property type="match status" value="1"/>
</dbReference>
<reference evidence="4" key="1">
    <citation type="submission" date="2020-07" db="EMBL/GenBank/DDBJ databases">
        <title>Complete genome sequence analysis of a novel Escherichia phage vB_EcoS swi2.</title>
        <authorList>
            <person name="Sui B."/>
        </authorList>
    </citation>
    <scope>NUCLEOTIDE SEQUENCE</scope>
</reference>
<proteinExistence type="predicted"/>
<evidence type="ECO:0000313" key="4">
    <source>
        <dbReference type="EMBL" id="QNR52424.1"/>
    </source>
</evidence>
<keyword evidence="5" id="KW-1185">Reference proteome</keyword>
<organism evidence="4 5">
    <name type="scientific">Escherichia phage vB_EcoS_swi2</name>
    <dbReference type="NCBI Taxonomy" id="2769808"/>
    <lineage>
        <taxon>Viruses</taxon>
        <taxon>Duplodnaviria</taxon>
        <taxon>Heunggongvirae</taxon>
        <taxon>Uroviricota</taxon>
        <taxon>Caudoviricetes</taxon>
        <taxon>Swiduovirus</taxon>
        <taxon>Swiduovirus swi2</taxon>
    </lineage>
</organism>
<dbReference type="InterPro" id="IPR011050">
    <property type="entry name" value="Pectin_lyase_fold/virulence"/>
</dbReference>
<dbReference type="Proteomes" id="UP000676279">
    <property type="component" value="Segment"/>
</dbReference>
<dbReference type="RefSeq" id="YP_010054109.1">
    <property type="nucleotide sequence ID" value="NC_054649.1"/>
</dbReference>
<protein>
    <submittedName>
        <fullName evidence="4">Tail fibers protein</fullName>
    </submittedName>
</protein>
<evidence type="ECO:0000313" key="5">
    <source>
        <dbReference type="Proteomes" id="UP000676279"/>
    </source>
</evidence>
<dbReference type="KEGG" id="vg:64469878"/>
<dbReference type="GO" id="GO:0051701">
    <property type="term" value="P:biological process involved in interaction with host"/>
    <property type="evidence" value="ECO:0007669"/>
    <property type="project" value="UniProtKB-ARBA"/>
</dbReference>
<dbReference type="SUPFAM" id="SSF51126">
    <property type="entry name" value="Pectin lyase-like"/>
    <property type="match status" value="1"/>
</dbReference>
<accession>A0A862QQ27</accession>
<comment type="subcellular location">
    <subcellularLocation>
        <location evidence="1">Virion</location>
    </subcellularLocation>
</comment>
<dbReference type="InterPro" id="IPR040775">
    <property type="entry name" value="Tail_spike_N"/>
</dbReference>
<dbReference type="EMBL" id="MT768060">
    <property type="protein sequence ID" value="QNR52424.1"/>
    <property type="molecule type" value="Genomic_DNA"/>
</dbReference>
<keyword evidence="2" id="KW-0946">Virion</keyword>
<evidence type="ECO:0000256" key="2">
    <source>
        <dbReference type="ARBA" id="ARBA00022844"/>
    </source>
</evidence>
<name>A0A862QQ27_9CAUD</name>